<evidence type="ECO:0000313" key="1">
    <source>
        <dbReference type="EMBL" id="RZC81133.1"/>
    </source>
</evidence>
<dbReference type="Gramene" id="RZC81133">
    <property type="protein sequence ID" value="RZC81133"/>
    <property type="gene ID" value="C5167_043703"/>
</dbReference>
<dbReference type="GO" id="GO:0043565">
    <property type="term" value="F:sequence-specific DNA binding"/>
    <property type="evidence" value="ECO:0007669"/>
    <property type="project" value="InterPro"/>
</dbReference>
<dbReference type="Gene3D" id="1.20.58.200">
    <property type="entry name" value="Translin, domain 2"/>
    <property type="match status" value="1"/>
</dbReference>
<dbReference type="Pfam" id="PF01997">
    <property type="entry name" value="Translin"/>
    <property type="match status" value="1"/>
</dbReference>
<dbReference type="InterPro" id="IPR036081">
    <property type="entry name" value="Translin_sf"/>
</dbReference>
<evidence type="ECO:0000313" key="2">
    <source>
        <dbReference type="Proteomes" id="UP000316621"/>
    </source>
</evidence>
<gene>
    <name evidence="1" type="ORF">C5167_043703</name>
</gene>
<keyword evidence="2" id="KW-1185">Reference proteome</keyword>
<dbReference type="InterPro" id="IPR002848">
    <property type="entry name" value="Translin_fam"/>
</dbReference>
<protein>
    <submittedName>
        <fullName evidence="1">Uncharacterized protein</fullName>
    </submittedName>
</protein>
<dbReference type="Proteomes" id="UP000316621">
    <property type="component" value="Chromosome 10"/>
</dbReference>
<organism evidence="1 2">
    <name type="scientific">Papaver somniferum</name>
    <name type="common">Opium poppy</name>
    <dbReference type="NCBI Taxonomy" id="3469"/>
    <lineage>
        <taxon>Eukaryota</taxon>
        <taxon>Viridiplantae</taxon>
        <taxon>Streptophyta</taxon>
        <taxon>Embryophyta</taxon>
        <taxon>Tracheophyta</taxon>
        <taxon>Spermatophyta</taxon>
        <taxon>Magnoliopsida</taxon>
        <taxon>Ranunculales</taxon>
        <taxon>Papaveraceae</taxon>
        <taxon>Papaveroideae</taxon>
        <taxon>Papaver</taxon>
    </lineage>
</organism>
<dbReference type="SUPFAM" id="SSF74784">
    <property type="entry name" value="Translin"/>
    <property type="match status" value="1"/>
</dbReference>
<sequence length="220" mass="25654">MFVSPSRNQHSDSSLVLSQSSFTEQRRVVKNKKICKTTNKIYSRKNNNDYAKVQDMISAFNKHYLHFVQQKEKFRFKRTKEASKNKGTHVFSYSPRRDTAHIMENEGKLEISLCIKKLRQSLWVPQSLVLILKIISQPRYVVNQVTAGDYVCPRKVLNFLTELHAAFRMLNLRNDLLRRKFNGMKYNLRKGEEVYYDVKMRGLTANGDPIAVKGDQGFQG</sequence>
<accession>A0A4Y7L6H1</accession>
<dbReference type="AlphaFoldDB" id="A0A4Y7L6H1"/>
<reference evidence="1 2" key="1">
    <citation type="journal article" date="2018" name="Science">
        <title>The opium poppy genome and morphinan production.</title>
        <authorList>
            <person name="Guo L."/>
            <person name="Winzer T."/>
            <person name="Yang X."/>
            <person name="Li Y."/>
            <person name="Ning Z."/>
            <person name="He Z."/>
            <person name="Teodor R."/>
            <person name="Lu Y."/>
            <person name="Bowser T.A."/>
            <person name="Graham I.A."/>
            <person name="Ye K."/>
        </authorList>
    </citation>
    <scope>NUCLEOTIDE SEQUENCE [LARGE SCALE GENOMIC DNA]</scope>
    <source>
        <strain evidence="2">cv. HN1</strain>
        <tissue evidence="1">Leaves</tissue>
    </source>
</reference>
<dbReference type="STRING" id="3469.A0A4Y7L6H1"/>
<dbReference type="PANTHER" id="PTHR10741">
    <property type="entry name" value="TRANSLIN AND TRANSLIN ASSOCIATED PROTEIN X"/>
    <property type="match status" value="1"/>
</dbReference>
<dbReference type="EMBL" id="CM010724">
    <property type="protein sequence ID" value="RZC81133.1"/>
    <property type="molecule type" value="Genomic_DNA"/>
</dbReference>
<dbReference type="InterPro" id="IPR016069">
    <property type="entry name" value="Translin_C"/>
</dbReference>
<name>A0A4Y7L6H1_PAPSO</name>
<proteinExistence type="predicted"/>